<dbReference type="EMBL" id="LXQA011395681">
    <property type="protein sequence ID" value="MCI95749.1"/>
    <property type="molecule type" value="Genomic_DNA"/>
</dbReference>
<accession>A0A392W7L0</accession>
<protein>
    <submittedName>
        <fullName evidence="2">Uncharacterized protein</fullName>
    </submittedName>
</protein>
<comment type="caution">
    <text evidence="2">The sequence shown here is derived from an EMBL/GenBank/DDBJ whole genome shotgun (WGS) entry which is preliminary data.</text>
</comment>
<feature type="non-terminal residue" evidence="2">
    <location>
        <position position="20"/>
    </location>
</feature>
<evidence type="ECO:0000313" key="2">
    <source>
        <dbReference type="EMBL" id="MCI95749.1"/>
    </source>
</evidence>
<proteinExistence type="predicted"/>
<evidence type="ECO:0000256" key="1">
    <source>
        <dbReference type="SAM" id="MobiDB-lite"/>
    </source>
</evidence>
<name>A0A392W7L0_9FABA</name>
<organism evidence="2 3">
    <name type="scientific">Trifolium medium</name>
    <dbReference type="NCBI Taxonomy" id="97028"/>
    <lineage>
        <taxon>Eukaryota</taxon>
        <taxon>Viridiplantae</taxon>
        <taxon>Streptophyta</taxon>
        <taxon>Embryophyta</taxon>
        <taxon>Tracheophyta</taxon>
        <taxon>Spermatophyta</taxon>
        <taxon>Magnoliopsida</taxon>
        <taxon>eudicotyledons</taxon>
        <taxon>Gunneridae</taxon>
        <taxon>Pentapetalae</taxon>
        <taxon>rosids</taxon>
        <taxon>fabids</taxon>
        <taxon>Fabales</taxon>
        <taxon>Fabaceae</taxon>
        <taxon>Papilionoideae</taxon>
        <taxon>50 kb inversion clade</taxon>
        <taxon>NPAAA clade</taxon>
        <taxon>Hologalegina</taxon>
        <taxon>IRL clade</taxon>
        <taxon>Trifolieae</taxon>
        <taxon>Trifolium</taxon>
    </lineage>
</organism>
<sequence>MASSSSTFEVAAMESPKEQP</sequence>
<dbReference type="AlphaFoldDB" id="A0A392W7L0"/>
<reference evidence="2 3" key="1">
    <citation type="journal article" date="2018" name="Front. Plant Sci.">
        <title>Red Clover (Trifolium pratense) and Zigzag Clover (T. medium) - A Picture of Genomic Similarities and Differences.</title>
        <authorList>
            <person name="Dluhosova J."/>
            <person name="Istvanek J."/>
            <person name="Nedelnik J."/>
            <person name="Repkova J."/>
        </authorList>
    </citation>
    <scope>NUCLEOTIDE SEQUENCE [LARGE SCALE GENOMIC DNA]</scope>
    <source>
        <strain evidence="3">cv. 10/8</strain>
        <tissue evidence="2">Leaf</tissue>
    </source>
</reference>
<keyword evidence="3" id="KW-1185">Reference proteome</keyword>
<evidence type="ECO:0000313" key="3">
    <source>
        <dbReference type="Proteomes" id="UP000265520"/>
    </source>
</evidence>
<feature type="region of interest" description="Disordered" evidence="1">
    <location>
        <begin position="1"/>
        <end position="20"/>
    </location>
</feature>
<dbReference type="Proteomes" id="UP000265520">
    <property type="component" value="Unassembled WGS sequence"/>
</dbReference>